<evidence type="ECO:0000313" key="1">
    <source>
        <dbReference type="EMBL" id="OVE96539.1"/>
    </source>
</evidence>
<name>A0A202F7R6_9LACO</name>
<proteinExistence type="predicted"/>
<organism evidence="1 2">
    <name type="scientific">Companilactobacillus bobalius</name>
    <dbReference type="NCBI Taxonomy" id="2801451"/>
    <lineage>
        <taxon>Bacteria</taxon>
        <taxon>Bacillati</taxon>
        <taxon>Bacillota</taxon>
        <taxon>Bacilli</taxon>
        <taxon>Lactobacillales</taxon>
        <taxon>Lactobacillaceae</taxon>
        <taxon>Companilactobacillus</taxon>
    </lineage>
</organism>
<gene>
    <name evidence="1" type="ORF">LKACC16343_02208</name>
</gene>
<accession>A0A202F7R6</accession>
<dbReference type="AlphaFoldDB" id="A0A202F7R6"/>
<dbReference type="EMBL" id="MYFM01000007">
    <property type="protein sequence ID" value="OVE96539.1"/>
    <property type="molecule type" value="Genomic_DNA"/>
</dbReference>
<sequence length="118" mass="13166">MVVYSEISNMLKDISKIAKKINDSELNSSIIELQGQVMDLYNENIELVHDVATLKKERDITKQVAFGKNGYVFVSDDGPYCPGCYGSKNNLVRLTPDGSSRHYYKCSSCKSTFDVPAS</sequence>
<reference evidence="1 2" key="1">
    <citation type="submission" date="2017-03" db="EMBL/GenBank/DDBJ databases">
        <title>Genome sequence of Lactobacillus bobalius KACC 16343.</title>
        <authorList>
            <person name="Chun J."/>
        </authorList>
    </citation>
    <scope>NUCLEOTIDE SEQUENCE [LARGE SCALE GENOMIC DNA]</scope>
    <source>
        <strain evidence="1 2">KACC 16343</strain>
    </source>
</reference>
<protein>
    <submittedName>
        <fullName evidence="1">Uncharacterized protein</fullName>
    </submittedName>
</protein>
<comment type="caution">
    <text evidence="1">The sequence shown here is derived from an EMBL/GenBank/DDBJ whole genome shotgun (WGS) entry which is preliminary data.</text>
</comment>
<dbReference type="Proteomes" id="UP000196232">
    <property type="component" value="Unassembled WGS sequence"/>
</dbReference>
<evidence type="ECO:0000313" key="2">
    <source>
        <dbReference type="Proteomes" id="UP000196232"/>
    </source>
</evidence>